<keyword evidence="3" id="KW-0479">Metal-binding</keyword>
<dbReference type="GO" id="GO:0005737">
    <property type="term" value="C:cytoplasm"/>
    <property type="evidence" value="ECO:0007669"/>
    <property type="project" value="UniProtKB-SubCell"/>
</dbReference>
<dbReference type="Proteomes" id="UP001208570">
    <property type="component" value="Unassembled WGS sequence"/>
</dbReference>
<dbReference type="GO" id="GO:0003779">
    <property type="term" value="F:actin binding"/>
    <property type="evidence" value="ECO:0007669"/>
    <property type="project" value="TreeGrafter"/>
</dbReference>
<evidence type="ECO:0000256" key="2">
    <source>
        <dbReference type="ARBA" id="ARBA00022490"/>
    </source>
</evidence>
<protein>
    <recommendedName>
        <fullName evidence="4">PDZ domain-containing protein</fullName>
    </recommendedName>
</protein>
<evidence type="ECO:0000256" key="1">
    <source>
        <dbReference type="ARBA" id="ARBA00004496"/>
    </source>
</evidence>
<dbReference type="Pfam" id="PF00595">
    <property type="entry name" value="PDZ"/>
    <property type="match status" value="1"/>
</dbReference>
<dbReference type="AlphaFoldDB" id="A0AAD9MS52"/>
<dbReference type="InterPro" id="IPR001478">
    <property type="entry name" value="PDZ"/>
</dbReference>
<dbReference type="PANTHER" id="PTHR24214">
    <property type="entry name" value="PDZ AND LIM DOMAIN PROTEIN ZASP"/>
    <property type="match status" value="1"/>
</dbReference>
<evidence type="ECO:0000313" key="6">
    <source>
        <dbReference type="Proteomes" id="UP001208570"/>
    </source>
</evidence>
<evidence type="ECO:0000256" key="3">
    <source>
        <dbReference type="ARBA" id="ARBA00023038"/>
    </source>
</evidence>
<dbReference type="GO" id="GO:0051371">
    <property type="term" value="F:muscle alpha-actinin binding"/>
    <property type="evidence" value="ECO:0007669"/>
    <property type="project" value="TreeGrafter"/>
</dbReference>
<dbReference type="PROSITE" id="PS50106">
    <property type="entry name" value="PDZ"/>
    <property type="match status" value="1"/>
</dbReference>
<dbReference type="GO" id="GO:0061061">
    <property type="term" value="P:muscle structure development"/>
    <property type="evidence" value="ECO:0007669"/>
    <property type="project" value="TreeGrafter"/>
</dbReference>
<keyword evidence="3" id="KW-0862">Zinc</keyword>
<dbReference type="GO" id="GO:0031941">
    <property type="term" value="C:filamentous actin"/>
    <property type="evidence" value="ECO:0007669"/>
    <property type="project" value="TreeGrafter"/>
</dbReference>
<dbReference type="GO" id="GO:0030036">
    <property type="term" value="P:actin cytoskeleton organization"/>
    <property type="evidence" value="ECO:0007669"/>
    <property type="project" value="TreeGrafter"/>
</dbReference>
<evidence type="ECO:0000313" key="5">
    <source>
        <dbReference type="EMBL" id="KAK2141039.1"/>
    </source>
</evidence>
<dbReference type="GO" id="GO:0001725">
    <property type="term" value="C:stress fiber"/>
    <property type="evidence" value="ECO:0007669"/>
    <property type="project" value="TreeGrafter"/>
</dbReference>
<dbReference type="SUPFAM" id="SSF50156">
    <property type="entry name" value="PDZ domain-like"/>
    <property type="match status" value="1"/>
</dbReference>
<proteinExistence type="predicted"/>
<gene>
    <name evidence="5" type="ORF">LSH36_1175g00012</name>
</gene>
<sequence>MSWGGPFHHDSVPTGPVQVTIQRNDPYSSWGFRLQGGRDYSQQLQIKKVNAGTPAHGRINVGDAILAIGGYDASNLTHAQASQMIKSAGTSLELTLQKGQFRSLKPTGPVKFSPGTAHQYGY</sequence>
<dbReference type="CDD" id="cd23068">
    <property type="entry name" value="PDZ_ZASP52-like"/>
    <property type="match status" value="1"/>
</dbReference>
<reference evidence="5" key="1">
    <citation type="journal article" date="2023" name="Mol. Biol. Evol.">
        <title>Third-Generation Sequencing Reveals the Adaptive Role of the Epigenome in Three Deep-Sea Polychaetes.</title>
        <authorList>
            <person name="Perez M."/>
            <person name="Aroh O."/>
            <person name="Sun Y."/>
            <person name="Lan Y."/>
            <person name="Juniper S.K."/>
            <person name="Young C.R."/>
            <person name="Angers B."/>
            <person name="Qian P.Y."/>
        </authorList>
    </citation>
    <scope>NUCLEOTIDE SEQUENCE</scope>
    <source>
        <strain evidence="5">P08H-3</strain>
    </source>
</reference>
<dbReference type="FunFam" id="2.30.42.10:FF:000055">
    <property type="entry name" value="PDZ and LIM domain protein 3"/>
    <property type="match status" value="1"/>
</dbReference>
<comment type="caution">
    <text evidence="5">The sequence shown here is derived from an EMBL/GenBank/DDBJ whole genome shotgun (WGS) entry which is preliminary data.</text>
</comment>
<dbReference type="SMART" id="SM00228">
    <property type="entry name" value="PDZ"/>
    <property type="match status" value="1"/>
</dbReference>
<organism evidence="5 6">
    <name type="scientific">Paralvinella palmiformis</name>
    <dbReference type="NCBI Taxonomy" id="53620"/>
    <lineage>
        <taxon>Eukaryota</taxon>
        <taxon>Metazoa</taxon>
        <taxon>Spiralia</taxon>
        <taxon>Lophotrochozoa</taxon>
        <taxon>Annelida</taxon>
        <taxon>Polychaeta</taxon>
        <taxon>Sedentaria</taxon>
        <taxon>Canalipalpata</taxon>
        <taxon>Terebellida</taxon>
        <taxon>Terebelliformia</taxon>
        <taxon>Alvinellidae</taxon>
        <taxon>Paralvinella</taxon>
    </lineage>
</organism>
<dbReference type="InterPro" id="IPR050604">
    <property type="entry name" value="PDZ-LIM_domain"/>
</dbReference>
<dbReference type="PANTHER" id="PTHR24214:SF38">
    <property type="entry name" value="PDZ AND LIM DOMAIN PROTEIN ZASP-RELATED"/>
    <property type="match status" value="1"/>
</dbReference>
<dbReference type="EMBL" id="JAODUP010001174">
    <property type="protein sequence ID" value="KAK2141039.1"/>
    <property type="molecule type" value="Genomic_DNA"/>
</dbReference>
<dbReference type="Gene3D" id="2.30.42.10">
    <property type="match status" value="1"/>
</dbReference>
<dbReference type="GO" id="GO:0005912">
    <property type="term" value="C:adherens junction"/>
    <property type="evidence" value="ECO:0007669"/>
    <property type="project" value="TreeGrafter"/>
</dbReference>
<keyword evidence="2" id="KW-0963">Cytoplasm</keyword>
<keyword evidence="6" id="KW-1185">Reference proteome</keyword>
<accession>A0AAD9MS52</accession>
<name>A0AAD9MS52_9ANNE</name>
<comment type="subcellular location">
    <subcellularLocation>
        <location evidence="1">Cytoplasm</location>
    </subcellularLocation>
</comment>
<keyword evidence="3" id="KW-0440">LIM domain</keyword>
<evidence type="ECO:0000259" key="4">
    <source>
        <dbReference type="PROSITE" id="PS50106"/>
    </source>
</evidence>
<feature type="domain" description="PDZ" evidence="4">
    <location>
        <begin position="18"/>
        <end position="100"/>
    </location>
</feature>
<dbReference type="InterPro" id="IPR036034">
    <property type="entry name" value="PDZ_sf"/>
</dbReference>